<dbReference type="InterPro" id="IPR036097">
    <property type="entry name" value="HisK_dim/P_sf"/>
</dbReference>
<dbReference type="PROSITE" id="PS50110">
    <property type="entry name" value="RESPONSE_REGULATORY"/>
    <property type="match status" value="1"/>
</dbReference>
<dbReference type="AlphaFoldDB" id="A0A1W1HIW0"/>
<evidence type="ECO:0000256" key="9">
    <source>
        <dbReference type="ARBA" id="ARBA00023012"/>
    </source>
</evidence>
<dbReference type="Gene3D" id="3.30.450.20">
    <property type="entry name" value="PAS domain"/>
    <property type="match status" value="1"/>
</dbReference>
<dbReference type="Gene3D" id="3.30.565.10">
    <property type="entry name" value="Histidine kinase-like ATPase, C-terminal domain"/>
    <property type="match status" value="1"/>
</dbReference>
<dbReference type="RefSeq" id="WP_080802032.1">
    <property type="nucleotide sequence ID" value="NZ_LT828542.1"/>
</dbReference>
<dbReference type="EC" id="2.7.13.3" evidence="3"/>
<keyword evidence="4 10" id="KW-0597">Phosphoprotein</keyword>
<feature type="transmembrane region" description="Helical" evidence="11">
    <location>
        <begin position="185"/>
        <end position="206"/>
    </location>
</feature>
<dbReference type="GO" id="GO:0005524">
    <property type="term" value="F:ATP binding"/>
    <property type="evidence" value="ECO:0007669"/>
    <property type="project" value="UniProtKB-KW"/>
</dbReference>
<dbReference type="Gene3D" id="1.10.287.130">
    <property type="match status" value="1"/>
</dbReference>
<dbReference type="InterPro" id="IPR001610">
    <property type="entry name" value="PAC"/>
</dbReference>
<keyword evidence="18" id="KW-1185">Reference proteome</keyword>
<dbReference type="CDD" id="cd06225">
    <property type="entry name" value="HAMP"/>
    <property type="match status" value="1"/>
</dbReference>
<dbReference type="SMART" id="SM00388">
    <property type="entry name" value="HisKA"/>
    <property type="match status" value="1"/>
</dbReference>
<evidence type="ECO:0000259" key="15">
    <source>
        <dbReference type="PROSITE" id="PS50113"/>
    </source>
</evidence>
<dbReference type="PROSITE" id="PS50112">
    <property type="entry name" value="PAS"/>
    <property type="match status" value="1"/>
</dbReference>
<dbReference type="GO" id="GO:0006355">
    <property type="term" value="P:regulation of DNA-templated transcription"/>
    <property type="evidence" value="ECO:0007669"/>
    <property type="project" value="InterPro"/>
</dbReference>
<dbReference type="Proteomes" id="UP000191931">
    <property type="component" value="Unassembled WGS sequence"/>
</dbReference>
<dbReference type="SMART" id="SM00091">
    <property type="entry name" value="PAS"/>
    <property type="match status" value="1"/>
</dbReference>
<dbReference type="SUPFAM" id="SSF55785">
    <property type="entry name" value="PYP-like sensor domain (PAS domain)"/>
    <property type="match status" value="1"/>
</dbReference>
<keyword evidence="11" id="KW-1133">Transmembrane helix</keyword>
<feature type="domain" description="Response regulatory" evidence="13">
    <location>
        <begin position="667"/>
        <end position="783"/>
    </location>
</feature>
<feature type="modified residue" description="4-aspartylphosphate" evidence="10">
    <location>
        <position position="718"/>
    </location>
</feature>
<dbReference type="Pfam" id="PF02518">
    <property type="entry name" value="HATPase_c"/>
    <property type="match status" value="1"/>
</dbReference>
<dbReference type="InterPro" id="IPR036890">
    <property type="entry name" value="HATPase_C_sf"/>
</dbReference>
<dbReference type="InterPro" id="IPR000700">
    <property type="entry name" value="PAS-assoc_C"/>
</dbReference>
<evidence type="ECO:0000259" key="14">
    <source>
        <dbReference type="PROSITE" id="PS50112"/>
    </source>
</evidence>
<dbReference type="SMART" id="SM00387">
    <property type="entry name" value="HATPase_c"/>
    <property type="match status" value="1"/>
</dbReference>
<dbReference type="InterPro" id="IPR013767">
    <property type="entry name" value="PAS_fold"/>
</dbReference>
<comment type="catalytic activity">
    <reaction evidence="1">
        <text>ATP + protein L-histidine = ADP + protein N-phospho-L-histidine.</text>
        <dbReference type="EC" id="2.7.13.3"/>
    </reaction>
</comment>
<dbReference type="InterPro" id="IPR000014">
    <property type="entry name" value="PAS"/>
</dbReference>
<reference evidence="17 18" key="1">
    <citation type="submission" date="2017-03" db="EMBL/GenBank/DDBJ databases">
        <authorList>
            <person name="Afonso C.L."/>
            <person name="Miller P.J."/>
            <person name="Scott M.A."/>
            <person name="Spackman E."/>
            <person name="Goraichik I."/>
            <person name="Dimitrov K.M."/>
            <person name="Suarez D.L."/>
            <person name="Swayne D.E."/>
        </authorList>
    </citation>
    <scope>NUCLEOTIDE SEQUENCE [LARGE SCALE GENOMIC DNA]</scope>
    <source>
        <strain evidence="17">PRJEB14757</strain>
    </source>
</reference>
<dbReference type="CDD" id="cd00082">
    <property type="entry name" value="HisKA"/>
    <property type="match status" value="1"/>
</dbReference>
<dbReference type="PROSITE" id="PS50109">
    <property type="entry name" value="HIS_KIN"/>
    <property type="match status" value="1"/>
</dbReference>
<dbReference type="InterPro" id="IPR003594">
    <property type="entry name" value="HATPase_dom"/>
</dbReference>
<dbReference type="STRING" id="1246637.MTBBW1_640027"/>
<comment type="subcellular location">
    <subcellularLocation>
        <location evidence="2">Membrane</location>
    </subcellularLocation>
</comment>
<organism evidence="17 18">
    <name type="scientific">Desulfamplus magnetovallimortis</name>
    <dbReference type="NCBI Taxonomy" id="1246637"/>
    <lineage>
        <taxon>Bacteria</taxon>
        <taxon>Pseudomonadati</taxon>
        <taxon>Thermodesulfobacteriota</taxon>
        <taxon>Desulfobacteria</taxon>
        <taxon>Desulfobacterales</taxon>
        <taxon>Desulfobacteraceae</taxon>
        <taxon>Desulfamplus</taxon>
    </lineage>
</organism>
<dbReference type="Pfam" id="PF00672">
    <property type="entry name" value="HAMP"/>
    <property type="match status" value="1"/>
</dbReference>
<dbReference type="CDD" id="cd00130">
    <property type="entry name" value="PAS"/>
    <property type="match status" value="1"/>
</dbReference>
<dbReference type="PROSITE" id="PS50885">
    <property type="entry name" value="HAMP"/>
    <property type="match status" value="1"/>
</dbReference>
<proteinExistence type="predicted"/>
<dbReference type="PANTHER" id="PTHR43065">
    <property type="entry name" value="SENSOR HISTIDINE KINASE"/>
    <property type="match status" value="1"/>
</dbReference>
<dbReference type="SUPFAM" id="SSF47384">
    <property type="entry name" value="Homodimeric domain of signal transducing histidine kinase"/>
    <property type="match status" value="1"/>
</dbReference>
<accession>A0A1W1HIW0</accession>
<evidence type="ECO:0000259" key="13">
    <source>
        <dbReference type="PROSITE" id="PS50110"/>
    </source>
</evidence>
<evidence type="ECO:0000256" key="11">
    <source>
        <dbReference type="SAM" id="Phobius"/>
    </source>
</evidence>
<dbReference type="InterPro" id="IPR001789">
    <property type="entry name" value="Sig_transdc_resp-reg_receiver"/>
</dbReference>
<dbReference type="InterPro" id="IPR003660">
    <property type="entry name" value="HAMP_dom"/>
</dbReference>
<dbReference type="InterPro" id="IPR003661">
    <property type="entry name" value="HisK_dim/P_dom"/>
</dbReference>
<keyword evidence="5 17" id="KW-0808">Transferase</keyword>
<dbReference type="SUPFAM" id="SSF158472">
    <property type="entry name" value="HAMP domain-like"/>
    <property type="match status" value="1"/>
</dbReference>
<evidence type="ECO:0000313" key="18">
    <source>
        <dbReference type="Proteomes" id="UP000191931"/>
    </source>
</evidence>
<protein>
    <recommendedName>
        <fullName evidence="3">histidine kinase</fullName>
        <ecNumber evidence="3">2.7.13.3</ecNumber>
    </recommendedName>
</protein>
<sequence length="788" mass="88716">MTSFFVSIRAKLIAIILIVAILTIVPTYMLSGWLQYQGLKQELARNVVINAKLAGEYCVSPLTFEDRDGATEILKKMEQINYISSVWLFDKNNSLFAFFSRKDEISSTKQSSTPKDLTTSNNTLSNIVNMPEAPQISNNETEKWNKGKFYKNIFRISVPVLYQGQNYGTIVIQAETREINSKTRAFFITLLPGTLLILALALFLSIRLQKRISGPITRLAAITRTITTKEDFSIRAPEGSNDEIGYLYSGFNSMLDHLFHEKKQRDIAIFRLRQSETKFRAMVENINDWVWECDINGTFTYSSPAVTKILGYAPEEIIDRLFTDFVPEDSKKATAETFKTLINTKKSITNRIRPNIRKNGMTAYLETSAHPVFDNSGNTVTGYRGIDRDITQRVTAEEAQTQLENQLHQAQKMESVGRLAGGVAHDFNNILSVIIGYAEYSLLDIDNEHPLYQNIITIMEAGHRASRLTQQLLAFSRKQMIKQEILNVGSEIENILKMLGRLLGEDIEIVVIHGRDNLLVKADRSQLEQIILNLSINARDAMPQGGRLTIETGEVALEEGVINHHFDITAGDYVRITVSDTGEGIPREIMKNIFEPFFTTKARGKGTGLGLSTVYGIIKQNNGDIDVYSEQGQGTAFKIYLPRIYETIEEKEKQPGTIVEIPHATETILLVEDDDMLREMINKALSSRGYTVIEAENGEQGEELFNKFEGKISLLLSDVVMPRKNGVELATALKKRSPDLKIILMSGYTENAIILDDFPGPEIHFIQKPVTPKIISDAVQKAIEEDQL</sequence>
<dbReference type="GO" id="GO:0016020">
    <property type="term" value="C:membrane"/>
    <property type="evidence" value="ECO:0007669"/>
    <property type="project" value="UniProtKB-SubCell"/>
</dbReference>
<dbReference type="SMART" id="SM00448">
    <property type="entry name" value="REC"/>
    <property type="match status" value="1"/>
</dbReference>
<evidence type="ECO:0000256" key="3">
    <source>
        <dbReference type="ARBA" id="ARBA00012438"/>
    </source>
</evidence>
<feature type="domain" description="Histidine kinase" evidence="12">
    <location>
        <begin position="422"/>
        <end position="645"/>
    </location>
</feature>
<evidence type="ECO:0000313" key="17">
    <source>
        <dbReference type="EMBL" id="SLM32386.1"/>
    </source>
</evidence>
<feature type="domain" description="PAS" evidence="14">
    <location>
        <begin position="275"/>
        <end position="345"/>
    </location>
</feature>
<evidence type="ECO:0000256" key="7">
    <source>
        <dbReference type="ARBA" id="ARBA00022777"/>
    </source>
</evidence>
<dbReference type="InterPro" id="IPR005467">
    <property type="entry name" value="His_kinase_dom"/>
</dbReference>
<dbReference type="Pfam" id="PF00989">
    <property type="entry name" value="PAS"/>
    <property type="match status" value="1"/>
</dbReference>
<evidence type="ECO:0000259" key="12">
    <source>
        <dbReference type="PROSITE" id="PS50109"/>
    </source>
</evidence>
<keyword evidence="7 17" id="KW-0418">Kinase</keyword>
<dbReference type="InterPro" id="IPR033417">
    <property type="entry name" value="CHASE8"/>
</dbReference>
<evidence type="ECO:0000256" key="6">
    <source>
        <dbReference type="ARBA" id="ARBA00022741"/>
    </source>
</evidence>
<feature type="domain" description="HAMP" evidence="16">
    <location>
        <begin position="210"/>
        <end position="263"/>
    </location>
</feature>
<keyword evidence="8" id="KW-0067">ATP-binding</keyword>
<gene>
    <name evidence="17" type="ORF">MTBBW1_640027</name>
</gene>
<dbReference type="OrthoDB" id="9806821at2"/>
<evidence type="ECO:0000256" key="5">
    <source>
        <dbReference type="ARBA" id="ARBA00022679"/>
    </source>
</evidence>
<dbReference type="Pfam" id="PF17152">
    <property type="entry name" value="CHASE8"/>
    <property type="match status" value="1"/>
</dbReference>
<evidence type="ECO:0000256" key="4">
    <source>
        <dbReference type="ARBA" id="ARBA00022553"/>
    </source>
</evidence>
<keyword evidence="6" id="KW-0547">Nucleotide-binding</keyword>
<feature type="transmembrane region" description="Helical" evidence="11">
    <location>
        <begin position="12"/>
        <end position="36"/>
    </location>
</feature>
<dbReference type="Pfam" id="PF00512">
    <property type="entry name" value="HisKA"/>
    <property type="match status" value="1"/>
</dbReference>
<dbReference type="Pfam" id="PF00072">
    <property type="entry name" value="Response_reg"/>
    <property type="match status" value="1"/>
</dbReference>
<evidence type="ECO:0000259" key="16">
    <source>
        <dbReference type="PROSITE" id="PS50885"/>
    </source>
</evidence>
<dbReference type="InterPro" id="IPR011006">
    <property type="entry name" value="CheY-like_superfamily"/>
</dbReference>
<dbReference type="GO" id="GO:0000155">
    <property type="term" value="F:phosphorelay sensor kinase activity"/>
    <property type="evidence" value="ECO:0007669"/>
    <property type="project" value="InterPro"/>
</dbReference>
<dbReference type="SMART" id="SM00304">
    <property type="entry name" value="HAMP"/>
    <property type="match status" value="1"/>
</dbReference>
<dbReference type="PROSITE" id="PS50113">
    <property type="entry name" value="PAC"/>
    <property type="match status" value="1"/>
</dbReference>
<dbReference type="NCBIfam" id="TIGR00229">
    <property type="entry name" value="sensory_box"/>
    <property type="match status" value="1"/>
</dbReference>
<feature type="domain" description="PAC" evidence="15">
    <location>
        <begin position="346"/>
        <end position="402"/>
    </location>
</feature>
<keyword evidence="9" id="KW-0902">Two-component regulatory system</keyword>
<dbReference type="SUPFAM" id="SSF52172">
    <property type="entry name" value="CheY-like"/>
    <property type="match status" value="1"/>
</dbReference>
<evidence type="ECO:0000256" key="1">
    <source>
        <dbReference type="ARBA" id="ARBA00000085"/>
    </source>
</evidence>
<evidence type="ECO:0000256" key="8">
    <source>
        <dbReference type="ARBA" id="ARBA00022840"/>
    </source>
</evidence>
<keyword evidence="11" id="KW-0812">Transmembrane</keyword>
<dbReference type="SUPFAM" id="SSF55874">
    <property type="entry name" value="ATPase domain of HSP90 chaperone/DNA topoisomerase II/histidine kinase"/>
    <property type="match status" value="1"/>
</dbReference>
<name>A0A1W1HIW0_9BACT</name>
<dbReference type="PANTHER" id="PTHR43065:SF46">
    <property type="entry name" value="C4-DICARBOXYLATE TRANSPORT SENSOR PROTEIN DCTB"/>
    <property type="match status" value="1"/>
</dbReference>
<dbReference type="Gene3D" id="6.10.340.10">
    <property type="match status" value="1"/>
</dbReference>
<dbReference type="SMART" id="SM00086">
    <property type="entry name" value="PAC"/>
    <property type="match status" value="1"/>
</dbReference>
<dbReference type="InterPro" id="IPR004358">
    <property type="entry name" value="Sig_transdc_His_kin-like_C"/>
</dbReference>
<evidence type="ECO:0000256" key="2">
    <source>
        <dbReference type="ARBA" id="ARBA00004370"/>
    </source>
</evidence>
<evidence type="ECO:0000256" key="10">
    <source>
        <dbReference type="PROSITE-ProRule" id="PRU00169"/>
    </source>
</evidence>
<dbReference type="EMBL" id="FWEV01000308">
    <property type="protein sequence ID" value="SLM32386.1"/>
    <property type="molecule type" value="Genomic_DNA"/>
</dbReference>
<dbReference type="PRINTS" id="PR00344">
    <property type="entry name" value="BCTRLSENSOR"/>
</dbReference>
<dbReference type="InterPro" id="IPR035965">
    <property type="entry name" value="PAS-like_dom_sf"/>
</dbReference>
<keyword evidence="11" id="KW-0472">Membrane</keyword>
<dbReference type="Gene3D" id="3.40.50.2300">
    <property type="match status" value="1"/>
</dbReference>